<feature type="compositionally biased region" description="Basic and acidic residues" evidence="1">
    <location>
        <begin position="333"/>
        <end position="370"/>
    </location>
</feature>
<evidence type="ECO:0000313" key="3">
    <source>
        <dbReference type="Proteomes" id="UP001320420"/>
    </source>
</evidence>
<evidence type="ECO:0008006" key="4">
    <source>
        <dbReference type="Google" id="ProtNLM"/>
    </source>
</evidence>
<feature type="compositionally biased region" description="Acidic residues" evidence="1">
    <location>
        <begin position="102"/>
        <end position="111"/>
    </location>
</feature>
<feature type="region of interest" description="Disordered" evidence="1">
    <location>
        <begin position="200"/>
        <end position="370"/>
    </location>
</feature>
<reference evidence="2 3" key="1">
    <citation type="submission" date="2024-02" db="EMBL/GenBank/DDBJ databases">
        <title>De novo assembly and annotation of 12 fungi associated with fruit tree decline syndrome in Ontario, Canada.</title>
        <authorList>
            <person name="Sulman M."/>
            <person name="Ellouze W."/>
            <person name="Ilyukhin E."/>
        </authorList>
    </citation>
    <scope>NUCLEOTIDE SEQUENCE [LARGE SCALE GENOMIC DNA]</scope>
    <source>
        <strain evidence="2 3">M11/M66-122</strain>
    </source>
</reference>
<evidence type="ECO:0000313" key="2">
    <source>
        <dbReference type="EMBL" id="KAK7757030.1"/>
    </source>
</evidence>
<feature type="compositionally biased region" description="Basic and acidic residues" evidence="1">
    <location>
        <begin position="296"/>
        <end position="310"/>
    </location>
</feature>
<feature type="region of interest" description="Disordered" evidence="1">
    <location>
        <begin position="433"/>
        <end position="504"/>
    </location>
</feature>
<gene>
    <name evidence="2" type="ORF">SLS62_001046</name>
</gene>
<accession>A0AAN9V2T3</accession>
<feature type="region of interest" description="Disordered" evidence="1">
    <location>
        <begin position="573"/>
        <end position="628"/>
    </location>
</feature>
<dbReference type="AlphaFoldDB" id="A0AAN9V2T3"/>
<dbReference type="EMBL" id="JAKJXP020000004">
    <property type="protein sequence ID" value="KAK7757030.1"/>
    <property type="molecule type" value="Genomic_DNA"/>
</dbReference>
<dbReference type="Proteomes" id="UP001320420">
    <property type="component" value="Unassembled WGS sequence"/>
</dbReference>
<evidence type="ECO:0000256" key="1">
    <source>
        <dbReference type="SAM" id="MobiDB-lite"/>
    </source>
</evidence>
<feature type="compositionally biased region" description="Basic and acidic residues" evidence="1">
    <location>
        <begin position="240"/>
        <end position="252"/>
    </location>
</feature>
<feature type="region of interest" description="Disordered" evidence="1">
    <location>
        <begin position="80"/>
        <end position="170"/>
    </location>
</feature>
<comment type="caution">
    <text evidence="2">The sequence shown here is derived from an EMBL/GenBank/DDBJ whole genome shotgun (WGS) entry which is preliminary data.</text>
</comment>
<keyword evidence="3" id="KW-1185">Reference proteome</keyword>
<organism evidence="2 3">
    <name type="scientific">Diatrype stigma</name>
    <dbReference type="NCBI Taxonomy" id="117547"/>
    <lineage>
        <taxon>Eukaryota</taxon>
        <taxon>Fungi</taxon>
        <taxon>Dikarya</taxon>
        <taxon>Ascomycota</taxon>
        <taxon>Pezizomycotina</taxon>
        <taxon>Sordariomycetes</taxon>
        <taxon>Xylariomycetidae</taxon>
        <taxon>Xylariales</taxon>
        <taxon>Diatrypaceae</taxon>
        <taxon>Diatrype</taxon>
    </lineage>
</organism>
<name>A0AAN9V2T3_9PEZI</name>
<proteinExistence type="predicted"/>
<feature type="compositionally biased region" description="Polar residues" evidence="1">
    <location>
        <begin position="598"/>
        <end position="608"/>
    </location>
</feature>
<feature type="compositionally biased region" description="Low complexity" evidence="1">
    <location>
        <begin position="112"/>
        <end position="127"/>
    </location>
</feature>
<feature type="compositionally biased region" description="Basic and acidic residues" evidence="1">
    <location>
        <begin position="129"/>
        <end position="148"/>
    </location>
</feature>
<feature type="compositionally biased region" description="Basic and acidic residues" evidence="1">
    <location>
        <begin position="609"/>
        <end position="628"/>
    </location>
</feature>
<sequence length="628" mass="69672">MSDINAATGQTVQQDDWVPQRSWTAWPMAASKVPAPDFMGKADEIDEEYITRKKTVTMPSTALEESISATILRFAKERFQSRPWQQDELDDANMGEGISDAGLDDEDDSDSDFQSSPSKARSRSISRPIKRESETDGESADEKLKRESSDEDEKLPQEGGLRPTISTDDDLSYALLRPSVRHILSKLDDTLRTLHIFQESTKSYLSDSDDSDASDSSQFSRSPSRERAQSGAKGKRGRPRKDGRPPVSRRSEPLSGIDDDQGKKKKQSSIPKTTTQSTGPDHEQGKKATRRGRPKKTYERLEGESDRDYAIRVARIQKKPIPSFLDPDSGAEAGRESDEESPTKDPRTKRKADKELSPERPMIKKAPRDGWKNRVGLRDWRNVLGAAALAGFPPQAIDRAARRCADLFGQSMEIHTLTEGPMGQADAVKTTRYVPGMPRPSLLESDDEELPPSKARSGRTRESSTETDAMSEGGYGPSNKSRKSSADTTNTMRRRSRSASATGSHFCTFGDCPRAAEGFARRANLLRHLKLVHGSEGDAQLPPAEVDSEDDMHGGVHVDGFLKPIRVRQGWRSRDVAAEPRQRRRKRGKGGIDRSRARTGSMSMSISGTDEREGLIEENDAGRGLEEW</sequence>
<protein>
    <recommendedName>
        <fullName evidence="4">Rrn9 domain-containing protein</fullName>
    </recommendedName>
</protein>